<gene>
    <name evidence="1" type="ORF">F1649_10065</name>
</gene>
<evidence type="ECO:0008006" key="3">
    <source>
        <dbReference type="Google" id="ProtNLM"/>
    </source>
</evidence>
<dbReference type="EMBL" id="VWNE01000013">
    <property type="protein sequence ID" value="KAA8483146.1"/>
    <property type="molecule type" value="Genomic_DNA"/>
</dbReference>
<evidence type="ECO:0000313" key="2">
    <source>
        <dbReference type="Proteomes" id="UP000322918"/>
    </source>
</evidence>
<dbReference type="OrthoDB" id="9763537at2"/>
<dbReference type="AlphaFoldDB" id="A0A5M9H897"/>
<reference evidence="1 2" key="1">
    <citation type="submission" date="2019-09" db="EMBL/GenBank/DDBJ databases">
        <title>Pararcticibacter amylolyticus gen. nov., sp. nov., isolated from a rottenly hemp rope, and reclassification of Pedobacter tournemirensis as Pararcticibacter tournemirensis comb. nov.</title>
        <authorList>
            <person name="Cai Y."/>
        </authorList>
    </citation>
    <scope>NUCLEOTIDE SEQUENCE [LARGE SCALE GENOMIC DNA]</scope>
    <source>
        <strain evidence="1 2">TF5-37.2-LB10</strain>
    </source>
</reference>
<dbReference type="InterPro" id="IPR008928">
    <property type="entry name" value="6-hairpin_glycosidase_sf"/>
</dbReference>
<dbReference type="SUPFAM" id="SSF48208">
    <property type="entry name" value="Six-hairpin glycosidases"/>
    <property type="match status" value="1"/>
</dbReference>
<dbReference type="RefSeq" id="WP_141815961.1">
    <property type="nucleotide sequence ID" value="NZ_VFPL01000001.1"/>
</dbReference>
<dbReference type="Gene3D" id="1.50.10.10">
    <property type="match status" value="1"/>
</dbReference>
<protein>
    <recommendedName>
        <fullName evidence="3">Glycogen debranching enzyme C-terminal domain-containing protein</fullName>
    </recommendedName>
</protein>
<dbReference type="GO" id="GO:0005975">
    <property type="term" value="P:carbohydrate metabolic process"/>
    <property type="evidence" value="ECO:0007669"/>
    <property type="project" value="InterPro"/>
</dbReference>
<sequence length="723" mass="81433">MIRNTFESIIIISVIFCFSLKGLFAQSHTVDYRYAPQWHVSCISFPDDTCKTLVGPLGQVFYDFGSRSFFPFANDRGFATVVHFLADEGIKISDQKLLNARVPIVQTMSSVGGMSVTQETFALGLDYMRKGISTKAGNREDLILTEVRNNSGKDQTIRPVLIVNSDHKVSAQDRIVTITDSLGKTAHVYLSEKVKILRQNLAGADYKTVIELEPVKVVNGSIVKIAALYDNAKASLLSKEMESDPPRFLKKTGDLRKEVIDYWTNRTNIPYGHIEIPDEEIQNLIDASLRGIWQAREIKKNSIAFQVGPTCYRGLWIVDGAFLLETAALMGRGEDARDGINYLLSFQDTTGGFGKMSSNYWKENGIVLWTCVRHAMLSQDKQWLRSVWPKLRRTVGFIRKLRGQTLDNSISLDDGLIPPGEIDGGLWGKKDMAEYTNIYWCLAGLKTMIQAAEWLGMKQDGKDWTREYHDFYSKFRKAALRDLASDSFGNKYLPVVMDPKQRSLPQRAQWAFCQAVYPGQLFEKDDKIASGTMNMLESTLQEGMVMGTGWIIEGIWNYFASFYGHACLWRGDGGKAIGALYAFANHASPLYAWREEHNPRDLQAKYVGDMPHNWASAEFIRLAVHLLALDRGDEIHLLEGLPKEWIRPGMKTSLKEIATPFGLLSFTIQVDAEGKSAVLNVSKLSDKACRAMYVHLGKWGKKGQNSLVRLSPDKDNHLIIDLQ</sequence>
<organism evidence="1 2">
    <name type="scientific">Arcticibacter tournemirensis</name>
    <dbReference type="NCBI Taxonomy" id="699437"/>
    <lineage>
        <taxon>Bacteria</taxon>
        <taxon>Pseudomonadati</taxon>
        <taxon>Bacteroidota</taxon>
        <taxon>Sphingobacteriia</taxon>
        <taxon>Sphingobacteriales</taxon>
        <taxon>Sphingobacteriaceae</taxon>
        <taxon>Arcticibacter</taxon>
    </lineage>
</organism>
<comment type="caution">
    <text evidence="1">The sequence shown here is derived from an EMBL/GenBank/DDBJ whole genome shotgun (WGS) entry which is preliminary data.</text>
</comment>
<accession>A0A5M9H897</accession>
<keyword evidence="2" id="KW-1185">Reference proteome</keyword>
<dbReference type="Proteomes" id="UP000322918">
    <property type="component" value="Unassembled WGS sequence"/>
</dbReference>
<evidence type="ECO:0000313" key="1">
    <source>
        <dbReference type="EMBL" id="KAA8483146.1"/>
    </source>
</evidence>
<proteinExistence type="predicted"/>
<name>A0A5M9H897_9SPHI</name>
<dbReference type="InterPro" id="IPR012341">
    <property type="entry name" value="6hp_glycosidase-like_sf"/>
</dbReference>